<gene>
    <name evidence="2" type="ORF">N7469_011402</name>
</gene>
<evidence type="ECO:0000256" key="1">
    <source>
        <dbReference type="SAM" id="MobiDB-lite"/>
    </source>
</evidence>
<comment type="caution">
    <text evidence="2">The sequence shown here is derived from an EMBL/GenBank/DDBJ whole genome shotgun (WGS) entry which is preliminary data.</text>
</comment>
<protein>
    <recommendedName>
        <fullName evidence="4">Cysteine-rich transmembrane CYSTM domain-containing protein</fullName>
    </recommendedName>
</protein>
<proteinExistence type="predicted"/>
<accession>A0A9W9NDC9</accession>
<evidence type="ECO:0000313" key="3">
    <source>
        <dbReference type="Proteomes" id="UP001147733"/>
    </source>
</evidence>
<evidence type="ECO:0008006" key="4">
    <source>
        <dbReference type="Google" id="ProtNLM"/>
    </source>
</evidence>
<dbReference type="AlphaFoldDB" id="A0A9W9NDC9"/>
<evidence type="ECO:0000313" key="2">
    <source>
        <dbReference type="EMBL" id="KAJ5217777.1"/>
    </source>
</evidence>
<dbReference type="Proteomes" id="UP001147733">
    <property type="component" value="Unassembled WGS sequence"/>
</dbReference>
<feature type="region of interest" description="Disordered" evidence="1">
    <location>
        <begin position="1"/>
        <end position="97"/>
    </location>
</feature>
<reference evidence="2" key="2">
    <citation type="journal article" date="2023" name="IMA Fungus">
        <title>Comparative genomic study of the Penicillium genus elucidates a diverse pangenome and 15 lateral gene transfer events.</title>
        <authorList>
            <person name="Petersen C."/>
            <person name="Sorensen T."/>
            <person name="Nielsen M.R."/>
            <person name="Sondergaard T.E."/>
            <person name="Sorensen J.L."/>
            <person name="Fitzpatrick D.A."/>
            <person name="Frisvad J.C."/>
            <person name="Nielsen K.L."/>
        </authorList>
    </citation>
    <scope>NUCLEOTIDE SEQUENCE</scope>
    <source>
        <strain evidence="2">IBT 23319</strain>
    </source>
</reference>
<sequence>MSNYNKPTSPPPSYQHPAYSGNFQQNAPSPSPGAANEYYGGQPQGGYYQQGYPPQQQGYGGYPQQQGGYYGQGPMQYPQQGYPPQQYQQRGQHNGGSGAGGICAGIMAALACCCCLDILF</sequence>
<dbReference type="GeneID" id="81389474"/>
<keyword evidence="3" id="KW-1185">Reference proteome</keyword>
<feature type="compositionally biased region" description="Low complexity" evidence="1">
    <location>
        <begin position="38"/>
        <end position="92"/>
    </location>
</feature>
<name>A0A9W9NDC9_PENCI</name>
<reference evidence="2" key="1">
    <citation type="submission" date="2022-11" db="EMBL/GenBank/DDBJ databases">
        <authorList>
            <person name="Petersen C."/>
        </authorList>
    </citation>
    <scope>NUCLEOTIDE SEQUENCE</scope>
    <source>
        <strain evidence="2">IBT 23319</strain>
    </source>
</reference>
<dbReference type="RefSeq" id="XP_056495371.1">
    <property type="nucleotide sequence ID" value="XM_056650307.1"/>
</dbReference>
<dbReference type="EMBL" id="JAPQKT010000010">
    <property type="protein sequence ID" value="KAJ5217777.1"/>
    <property type="molecule type" value="Genomic_DNA"/>
</dbReference>
<organism evidence="2 3">
    <name type="scientific">Penicillium citrinum</name>
    <dbReference type="NCBI Taxonomy" id="5077"/>
    <lineage>
        <taxon>Eukaryota</taxon>
        <taxon>Fungi</taxon>
        <taxon>Dikarya</taxon>
        <taxon>Ascomycota</taxon>
        <taxon>Pezizomycotina</taxon>
        <taxon>Eurotiomycetes</taxon>
        <taxon>Eurotiomycetidae</taxon>
        <taxon>Eurotiales</taxon>
        <taxon>Aspergillaceae</taxon>
        <taxon>Penicillium</taxon>
    </lineage>
</organism>